<feature type="region of interest" description="Disordered" evidence="1">
    <location>
        <begin position="23"/>
        <end position="46"/>
    </location>
</feature>
<evidence type="ECO:0000313" key="4">
    <source>
        <dbReference type="Proteomes" id="UP000499080"/>
    </source>
</evidence>
<evidence type="ECO:0000256" key="1">
    <source>
        <dbReference type="SAM" id="MobiDB-lite"/>
    </source>
</evidence>
<keyword evidence="2" id="KW-0732">Signal</keyword>
<dbReference type="EMBL" id="BGPR01000698">
    <property type="protein sequence ID" value="GBM32064.1"/>
    <property type="molecule type" value="Genomic_DNA"/>
</dbReference>
<feature type="non-terminal residue" evidence="3">
    <location>
        <position position="1"/>
    </location>
</feature>
<feature type="chain" id="PRO_5021369395" evidence="2">
    <location>
        <begin position="21"/>
        <end position="88"/>
    </location>
</feature>
<dbReference type="AlphaFoldDB" id="A0A4Y2EVW6"/>
<proteinExistence type="predicted"/>
<evidence type="ECO:0000256" key="2">
    <source>
        <dbReference type="SAM" id="SignalP"/>
    </source>
</evidence>
<accession>A0A4Y2EVW6</accession>
<protein>
    <submittedName>
        <fullName evidence="3">Uncharacterized protein</fullName>
    </submittedName>
</protein>
<feature type="region of interest" description="Disordered" evidence="1">
    <location>
        <begin position="61"/>
        <end position="88"/>
    </location>
</feature>
<evidence type="ECO:0000313" key="3">
    <source>
        <dbReference type="EMBL" id="GBM32064.1"/>
    </source>
</evidence>
<sequence>HRGIWRLFFLLFELAPGGIQRVVKPQGTSPRPALASGFTMKDRPPRQHRQALRFNSLPPLRVARQQPPVLPGYDLSSEMGPESSKEES</sequence>
<name>A0A4Y2EVW6_ARAVE</name>
<feature type="signal peptide" evidence="2">
    <location>
        <begin position="1"/>
        <end position="20"/>
    </location>
</feature>
<organism evidence="3 4">
    <name type="scientific">Araneus ventricosus</name>
    <name type="common">Orbweaver spider</name>
    <name type="synonym">Epeira ventricosa</name>
    <dbReference type="NCBI Taxonomy" id="182803"/>
    <lineage>
        <taxon>Eukaryota</taxon>
        <taxon>Metazoa</taxon>
        <taxon>Ecdysozoa</taxon>
        <taxon>Arthropoda</taxon>
        <taxon>Chelicerata</taxon>
        <taxon>Arachnida</taxon>
        <taxon>Araneae</taxon>
        <taxon>Araneomorphae</taxon>
        <taxon>Entelegynae</taxon>
        <taxon>Araneoidea</taxon>
        <taxon>Araneidae</taxon>
        <taxon>Araneus</taxon>
    </lineage>
</organism>
<reference evidence="3 4" key="1">
    <citation type="journal article" date="2019" name="Sci. Rep.">
        <title>Orb-weaving spider Araneus ventricosus genome elucidates the spidroin gene catalogue.</title>
        <authorList>
            <person name="Kono N."/>
            <person name="Nakamura H."/>
            <person name="Ohtoshi R."/>
            <person name="Moran D.A.P."/>
            <person name="Shinohara A."/>
            <person name="Yoshida Y."/>
            <person name="Fujiwara M."/>
            <person name="Mori M."/>
            <person name="Tomita M."/>
            <person name="Arakawa K."/>
        </authorList>
    </citation>
    <scope>NUCLEOTIDE SEQUENCE [LARGE SCALE GENOMIC DNA]</scope>
</reference>
<comment type="caution">
    <text evidence="3">The sequence shown here is derived from an EMBL/GenBank/DDBJ whole genome shotgun (WGS) entry which is preliminary data.</text>
</comment>
<gene>
    <name evidence="3" type="ORF">AVEN_150057_1</name>
</gene>
<keyword evidence="4" id="KW-1185">Reference proteome</keyword>
<dbReference type="Proteomes" id="UP000499080">
    <property type="component" value="Unassembled WGS sequence"/>
</dbReference>